<accession>A0A3L6GCQ2</accession>
<evidence type="ECO:0000313" key="1">
    <source>
        <dbReference type="EMBL" id="PWZ46281.1"/>
    </source>
</evidence>
<sequence length="102" mass="10784">MSPLPLLKIAKALARLKSPPRGRNGSSKLFRPARGFSPPFPPVCPWIHGPFPAIEFAVAPSCSLPNSGDPRATLAHASLNSGDLTTVERSGAARSRLFSPLV</sequence>
<dbReference type="EMBL" id="NCVQ01000002">
    <property type="protein sequence ID" value="PWZ46281.1"/>
    <property type="molecule type" value="Genomic_DNA"/>
</dbReference>
<gene>
    <name evidence="1" type="ORF">Zm00014a_017778</name>
</gene>
<name>A0A3L6GCQ2_MAIZE</name>
<protein>
    <submittedName>
        <fullName evidence="1">Uncharacterized protein</fullName>
    </submittedName>
</protein>
<comment type="caution">
    <text evidence="1">The sequence shown here is derived from an EMBL/GenBank/DDBJ whole genome shotgun (WGS) entry which is preliminary data.</text>
</comment>
<dbReference type="Proteomes" id="UP000251960">
    <property type="component" value="Chromosome 10"/>
</dbReference>
<proteinExistence type="predicted"/>
<organism evidence="1">
    <name type="scientific">Zea mays</name>
    <name type="common">Maize</name>
    <dbReference type="NCBI Taxonomy" id="4577"/>
    <lineage>
        <taxon>Eukaryota</taxon>
        <taxon>Viridiplantae</taxon>
        <taxon>Streptophyta</taxon>
        <taxon>Embryophyta</taxon>
        <taxon>Tracheophyta</taxon>
        <taxon>Spermatophyta</taxon>
        <taxon>Magnoliopsida</taxon>
        <taxon>Liliopsida</taxon>
        <taxon>Poales</taxon>
        <taxon>Poaceae</taxon>
        <taxon>PACMAD clade</taxon>
        <taxon>Panicoideae</taxon>
        <taxon>Andropogonodae</taxon>
        <taxon>Andropogoneae</taxon>
        <taxon>Tripsacinae</taxon>
        <taxon>Zea</taxon>
    </lineage>
</organism>
<dbReference type="AlphaFoldDB" id="A0A3L6GCQ2"/>
<reference evidence="1" key="1">
    <citation type="journal article" date="2018" name="Nat. Genet.">
        <title>Extensive intraspecific gene order and gene structural variations between Mo17 and other maize genomes.</title>
        <authorList>
            <person name="Sun S."/>
            <person name="Zhou Y."/>
            <person name="Chen J."/>
            <person name="Shi J."/>
            <person name="Zhao H."/>
            <person name="Zhao H."/>
            <person name="Song W."/>
            <person name="Zhang M."/>
            <person name="Cui Y."/>
            <person name="Dong X."/>
            <person name="Liu H."/>
            <person name="Ma X."/>
            <person name="Jiao Y."/>
            <person name="Wang B."/>
            <person name="Wei X."/>
            <person name="Stein J.C."/>
            <person name="Glaubitz J.C."/>
            <person name="Lu F."/>
            <person name="Yu G."/>
            <person name="Liang C."/>
            <person name="Fengler K."/>
            <person name="Li B."/>
            <person name="Rafalski A."/>
            <person name="Schnable P.S."/>
            <person name="Ware D.H."/>
            <person name="Buckler E.S."/>
            <person name="Lai J."/>
        </authorList>
    </citation>
    <scope>NUCLEOTIDE SEQUENCE [LARGE SCALE GENOMIC DNA]</scope>
    <source>
        <tissue evidence="1">Seedling</tissue>
    </source>
</reference>